<dbReference type="AlphaFoldDB" id="A0A840UFP8"/>
<dbReference type="InterPro" id="IPR019657">
    <property type="entry name" value="ComFB"/>
</dbReference>
<keyword evidence="2" id="KW-1185">Reference proteome</keyword>
<protein>
    <submittedName>
        <fullName evidence="1">Competence protein ComFB</fullName>
    </submittedName>
</protein>
<dbReference type="Pfam" id="PF10719">
    <property type="entry name" value="ComFB"/>
    <property type="match status" value="1"/>
</dbReference>
<gene>
    <name evidence="1" type="ORF">HNR32_000100</name>
</gene>
<dbReference type="Proteomes" id="UP000559117">
    <property type="component" value="Unassembled WGS sequence"/>
</dbReference>
<dbReference type="EMBL" id="JACHFH010000001">
    <property type="protein sequence ID" value="MBB5335000.1"/>
    <property type="molecule type" value="Genomic_DNA"/>
</dbReference>
<proteinExistence type="predicted"/>
<evidence type="ECO:0000313" key="1">
    <source>
        <dbReference type="EMBL" id="MBB5335000.1"/>
    </source>
</evidence>
<sequence>MEIKVKNCMEAFVFEALENALKSYPDVCKCDKCIADMAAWSLNKLTPKYVHSDLGDTYVRLEMYQKQHYTQVINIVAQAIEVVSKNPHH</sequence>
<dbReference type="RefSeq" id="WP_221300525.1">
    <property type="nucleotide sequence ID" value="NZ_JACHFH010000001.1"/>
</dbReference>
<comment type="caution">
    <text evidence="1">The sequence shown here is derived from an EMBL/GenBank/DDBJ whole genome shotgun (WGS) entry which is preliminary data.</text>
</comment>
<accession>A0A840UFP8</accession>
<reference evidence="1 2" key="1">
    <citation type="submission" date="2020-08" db="EMBL/GenBank/DDBJ databases">
        <title>Genomic Encyclopedia of Type Strains, Phase IV (KMG-IV): sequencing the most valuable type-strain genomes for metagenomic binning, comparative biology and taxonomic classification.</title>
        <authorList>
            <person name="Goeker M."/>
        </authorList>
    </citation>
    <scope>NUCLEOTIDE SEQUENCE [LARGE SCALE GENOMIC DNA]</scope>
    <source>
        <strain evidence="1 2">DSM 24661</strain>
    </source>
</reference>
<evidence type="ECO:0000313" key="2">
    <source>
        <dbReference type="Proteomes" id="UP000559117"/>
    </source>
</evidence>
<name>A0A840UFP8_9FIRM</name>
<organism evidence="1 2">
    <name type="scientific">Pectinatus brassicae</name>
    <dbReference type="NCBI Taxonomy" id="862415"/>
    <lineage>
        <taxon>Bacteria</taxon>
        <taxon>Bacillati</taxon>
        <taxon>Bacillota</taxon>
        <taxon>Negativicutes</taxon>
        <taxon>Selenomonadales</taxon>
        <taxon>Selenomonadaceae</taxon>
        <taxon>Pectinatus</taxon>
    </lineage>
</organism>